<feature type="transmembrane region" description="Helical" evidence="7">
    <location>
        <begin position="259"/>
        <end position="279"/>
    </location>
</feature>
<feature type="domain" description="ABC transmembrane type-1" evidence="8">
    <location>
        <begin position="66"/>
        <end position="280"/>
    </location>
</feature>
<evidence type="ECO:0000256" key="5">
    <source>
        <dbReference type="ARBA" id="ARBA00022989"/>
    </source>
</evidence>
<keyword evidence="3" id="KW-1003">Cell membrane</keyword>
<keyword evidence="4 7" id="KW-0812">Transmembrane</keyword>
<keyword evidence="6 7" id="KW-0472">Membrane</keyword>
<evidence type="ECO:0000256" key="2">
    <source>
        <dbReference type="ARBA" id="ARBA00022448"/>
    </source>
</evidence>
<dbReference type="GO" id="GO:0005886">
    <property type="term" value="C:plasma membrane"/>
    <property type="evidence" value="ECO:0007669"/>
    <property type="project" value="UniProtKB-SubCell"/>
</dbReference>
<keyword evidence="5 7" id="KW-1133">Transmembrane helix</keyword>
<dbReference type="PROSITE" id="PS50928">
    <property type="entry name" value="ABC_TM1"/>
    <property type="match status" value="1"/>
</dbReference>
<name>A0A265N881_9BACI</name>
<evidence type="ECO:0000256" key="6">
    <source>
        <dbReference type="ARBA" id="ARBA00023136"/>
    </source>
</evidence>
<evidence type="ECO:0000313" key="10">
    <source>
        <dbReference type="Proteomes" id="UP000216498"/>
    </source>
</evidence>
<dbReference type="Proteomes" id="UP000216498">
    <property type="component" value="Unassembled WGS sequence"/>
</dbReference>
<sequence>MRFSKRLYLFLIPGALLYFTFFILPTLGAFFYSITDWDGANQNFNFVGLANYIDLITNDIVFMKSLGNNLKFLLAVVIFQTIFSLIFALILIKNTKTNIFFRALFFFPTILSSVSVAFIWSFIYAPSIGILNPFLETVGLGGITQSWLGNPDIAIFSLAFVQIWFHTGQVMIIFIAGLQNVPKELYEAATVDGAGKWQRFSKITWPLIAPSTTMVVGYTIIQSFKAFDLVYAMTGGGPAFSTEILVTFIYNSAFSHYQFGYASAASVILMIIVAGITMIQFRLINRNKVEH</sequence>
<dbReference type="GO" id="GO:0055085">
    <property type="term" value="P:transmembrane transport"/>
    <property type="evidence" value="ECO:0007669"/>
    <property type="project" value="InterPro"/>
</dbReference>
<feature type="transmembrane region" description="Helical" evidence="7">
    <location>
        <begin position="7"/>
        <end position="34"/>
    </location>
</feature>
<keyword evidence="2 7" id="KW-0813">Transport</keyword>
<comment type="similarity">
    <text evidence="7">Belongs to the binding-protein-dependent transport system permease family.</text>
</comment>
<accession>A0A265N881</accession>
<feature type="transmembrane region" description="Helical" evidence="7">
    <location>
        <begin position="153"/>
        <end position="176"/>
    </location>
</feature>
<proteinExistence type="inferred from homology"/>
<feature type="transmembrane region" description="Helical" evidence="7">
    <location>
        <begin position="104"/>
        <end position="125"/>
    </location>
</feature>
<evidence type="ECO:0000256" key="1">
    <source>
        <dbReference type="ARBA" id="ARBA00004651"/>
    </source>
</evidence>
<dbReference type="Pfam" id="PF00528">
    <property type="entry name" value="BPD_transp_1"/>
    <property type="match status" value="1"/>
</dbReference>
<protein>
    <submittedName>
        <fullName evidence="9">ABC transporter permease</fullName>
    </submittedName>
</protein>
<dbReference type="InterPro" id="IPR035906">
    <property type="entry name" value="MetI-like_sf"/>
</dbReference>
<feature type="transmembrane region" description="Helical" evidence="7">
    <location>
        <begin position="229"/>
        <end position="253"/>
    </location>
</feature>
<evidence type="ECO:0000256" key="3">
    <source>
        <dbReference type="ARBA" id="ARBA00022475"/>
    </source>
</evidence>
<keyword evidence="10" id="KW-1185">Reference proteome</keyword>
<evidence type="ECO:0000256" key="4">
    <source>
        <dbReference type="ARBA" id="ARBA00022692"/>
    </source>
</evidence>
<dbReference type="Gene3D" id="1.10.3720.10">
    <property type="entry name" value="MetI-like"/>
    <property type="match status" value="1"/>
</dbReference>
<dbReference type="CDD" id="cd06261">
    <property type="entry name" value="TM_PBP2"/>
    <property type="match status" value="1"/>
</dbReference>
<dbReference type="EMBL" id="NPMS01000006">
    <property type="protein sequence ID" value="OZU88011.1"/>
    <property type="molecule type" value="Genomic_DNA"/>
</dbReference>
<dbReference type="InterPro" id="IPR000515">
    <property type="entry name" value="MetI-like"/>
</dbReference>
<comment type="subcellular location">
    <subcellularLocation>
        <location evidence="1 7">Cell membrane</location>
        <topology evidence="1 7">Multi-pass membrane protein</topology>
    </subcellularLocation>
</comment>
<evidence type="ECO:0000313" key="9">
    <source>
        <dbReference type="EMBL" id="OZU88011.1"/>
    </source>
</evidence>
<dbReference type="PANTHER" id="PTHR30193">
    <property type="entry name" value="ABC TRANSPORTER PERMEASE PROTEIN"/>
    <property type="match status" value="1"/>
</dbReference>
<feature type="transmembrane region" description="Helical" evidence="7">
    <location>
        <begin position="72"/>
        <end position="92"/>
    </location>
</feature>
<dbReference type="AlphaFoldDB" id="A0A265N881"/>
<evidence type="ECO:0000259" key="8">
    <source>
        <dbReference type="PROSITE" id="PS50928"/>
    </source>
</evidence>
<reference evidence="9 10" key="1">
    <citation type="submission" date="2017-08" db="EMBL/GenBank/DDBJ databases">
        <title>Virgibacillus indicus sp. nov. and Virgibacillus profoundi sp. nov, two moderately halophilic bacteria isolated from marine sediment by using the Microfluidic Streak Plate.</title>
        <authorList>
            <person name="Xu B."/>
            <person name="Hu B."/>
            <person name="Wang J."/>
            <person name="Zhu Y."/>
            <person name="Huang L."/>
            <person name="Du W."/>
            <person name="Huang Y."/>
        </authorList>
    </citation>
    <scope>NUCLEOTIDE SEQUENCE [LARGE SCALE GENOMIC DNA]</scope>
    <source>
        <strain evidence="9 10">IO3-P2-C2</strain>
    </source>
</reference>
<dbReference type="SUPFAM" id="SSF161098">
    <property type="entry name" value="MetI-like"/>
    <property type="match status" value="1"/>
</dbReference>
<comment type="caution">
    <text evidence="9">The sequence shown here is derived from an EMBL/GenBank/DDBJ whole genome shotgun (WGS) entry which is preliminary data.</text>
</comment>
<organism evidence="9 10">
    <name type="scientific">Virgibacillus indicus</name>
    <dbReference type="NCBI Taxonomy" id="2024554"/>
    <lineage>
        <taxon>Bacteria</taxon>
        <taxon>Bacillati</taxon>
        <taxon>Bacillota</taxon>
        <taxon>Bacilli</taxon>
        <taxon>Bacillales</taxon>
        <taxon>Bacillaceae</taxon>
        <taxon>Virgibacillus</taxon>
    </lineage>
</organism>
<dbReference type="PANTHER" id="PTHR30193:SF37">
    <property type="entry name" value="INNER MEMBRANE ABC TRANSPORTER PERMEASE PROTEIN YCJO"/>
    <property type="match status" value="1"/>
</dbReference>
<evidence type="ECO:0000256" key="7">
    <source>
        <dbReference type="RuleBase" id="RU363032"/>
    </source>
</evidence>
<dbReference type="RefSeq" id="WP_094886268.1">
    <property type="nucleotide sequence ID" value="NZ_NPMS01000006.1"/>
</dbReference>
<gene>
    <name evidence="9" type="ORF">CIL03_12800</name>
</gene>
<dbReference type="OrthoDB" id="5174895at2"/>
<dbReference type="InterPro" id="IPR051393">
    <property type="entry name" value="ABC_transporter_permease"/>
</dbReference>